<dbReference type="PANTHER" id="PTHR33303">
    <property type="entry name" value="CYTOPLASMIC PROTEIN-RELATED"/>
    <property type="match status" value="1"/>
</dbReference>
<evidence type="ECO:0000313" key="3">
    <source>
        <dbReference type="Proteomes" id="UP000321085"/>
    </source>
</evidence>
<dbReference type="RefSeq" id="WP_245439260.1">
    <property type="nucleotide sequence ID" value="NZ_BJYU01000140.1"/>
</dbReference>
<dbReference type="Gene3D" id="3.40.50.720">
    <property type="entry name" value="NAD(P)-binding Rossmann-like Domain"/>
    <property type="match status" value="1"/>
</dbReference>
<evidence type="ECO:0000313" key="2">
    <source>
        <dbReference type="EMBL" id="GEO17968.1"/>
    </source>
</evidence>
<dbReference type="Proteomes" id="UP000321085">
    <property type="component" value="Unassembled WGS sequence"/>
</dbReference>
<dbReference type="SMART" id="SM00881">
    <property type="entry name" value="CoA_binding"/>
    <property type="match status" value="1"/>
</dbReference>
<dbReference type="Pfam" id="PF13380">
    <property type="entry name" value="CoA_binding_2"/>
    <property type="match status" value="1"/>
</dbReference>
<organism evidence="2 3">
    <name type="scientific">Microvirga aerophila</name>
    <dbReference type="NCBI Taxonomy" id="670291"/>
    <lineage>
        <taxon>Bacteria</taxon>
        <taxon>Pseudomonadati</taxon>
        <taxon>Pseudomonadota</taxon>
        <taxon>Alphaproteobacteria</taxon>
        <taxon>Hyphomicrobiales</taxon>
        <taxon>Methylobacteriaceae</taxon>
        <taxon>Microvirga</taxon>
    </lineage>
</organism>
<keyword evidence="3" id="KW-1185">Reference proteome</keyword>
<dbReference type="AlphaFoldDB" id="A0A512C186"/>
<comment type="caution">
    <text evidence="2">The sequence shown here is derived from an EMBL/GenBank/DDBJ whole genome shotgun (WGS) entry which is preliminary data.</text>
</comment>
<gene>
    <name evidence="2" type="ORF">MAE02_56640</name>
</gene>
<accession>A0A512C186</accession>
<dbReference type="InterPro" id="IPR036291">
    <property type="entry name" value="NAD(P)-bd_dom_sf"/>
</dbReference>
<evidence type="ECO:0000259" key="1">
    <source>
        <dbReference type="SMART" id="SM00881"/>
    </source>
</evidence>
<dbReference type="PANTHER" id="PTHR33303:SF2">
    <property type="entry name" value="COA-BINDING DOMAIN-CONTAINING PROTEIN"/>
    <property type="match status" value="1"/>
</dbReference>
<dbReference type="InterPro" id="IPR003781">
    <property type="entry name" value="CoA-bd"/>
</dbReference>
<reference evidence="2 3" key="1">
    <citation type="submission" date="2019-07" db="EMBL/GenBank/DDBJ databases">
        <title>Whole genome shotgun sequence of Microvirga aerophila NBRC 106136.</title>
        <authorList>
            <person name="Hosoyama A."/>
            <person name="Uohara A."/>
            <person name="Ohji S."/>
            <person name="Ichikawa N."/>
        </authorList>
    </citation>
    <scope>NUCLEOTIDE SEQUENCE [LARGE SCALE GENOMIC DNA]</scope>
    <source>
        <strain evidence="2 3">NBRC 106136</strain>
    </source>
</reference>
<sequence length="146" mass="16328">MQVQTSIDHRAYAPDYLRHILERTKTIAVVGASIDPWRPSFGVMSYLNRVGYRLIPVNPTAIGQSLNGEPFRAQLKDIGEPIDLVNVFRRPEYIPGIVEEAIAIGAPALWLQLGIMHPDAARRAESAGIQVVMNRCLSVEHSRLMR</sequence>
<protein>
    <submittedName>
        <fullName evidence="2">CoA-binding protein</fullName>
    </submittedName>
</protein>
<dbReference type="EMBL" id="BJYU01000140">
    <property type="protein sequence ID" value="GEO17968.1"/>
    <property type="molecule type" value="Genomic_DNA"/>
</dbReference>
<dbReference type="SUPFAM" id="SSF51735">
    <property type="entry name" value="NAD(P)-binding Rossmann-fold domains"/>
    <property type="match status" value="1"/>
</dbReference>
<proteinExistence type="predicted"/>
<feature type="domain" description="CoA-binding" evidence="1">
    <location>
        <begin position="20"/>
        <end position="115"/>
    </location>
</feature>
<name>A0A512C186_9HYPH</name>